<comment type="caution">
    <text evidence="11">The sequence shown here is derived from an EMBL/GenBank/DDBJ whole genome shotgun (WGS) entry which is preliminary data.</text>
</comment>
<keyword evidence="8" id="KW-0548">Nucleotidyltransferase</keyword>
<keyword evidence="3" id="KW-0255">Endonuclease</keyword>
<dbReference type="GO" id="GO:0003964">
    <property type="term" value="F:RNA-directed DNA polymerase activity"/>
    <property type="evidence" value="ECO:0007669"/>
    <property type="project" value="UniProtKB-KW"/>
</dbReference>
<keyword evidence="6" id="KW-0229">DNA integration</keyword>
<evidence type="ECO:0000256" key="4">
    <source>
        <dbReference type="ARBA" id="ARBA00022801"/>
    </source>
</evidence>
<accession>A0A699RBJ5</accession>
<keyword evidence="1" id="KW-0540">Nuclease</keyword>
<dbReference type="InterPro" id="IPR057670">
    <property type="entry name" value="SH3_retrovirus"/>
</dbReference>
<proteinExistence type="predicted"/>
<evidence type="ECO:0000256" key="2">
    <source>
        <dbReference type="ARBA" id="ARBA00022723"/>
    </source>
</evidence>
<evidence type="ECO:0000256" key="5">
    <source>
        <dbReference type="ARBA" id="ARBA00022842"/>
    </source>
</evidence>
<dbReference type="AlphaFoldDB" id="A0A699RBJ5"/>
<dbReference type="GO" id="GO:0016787">
    <property type="term" value="F:hydrolase activity"/>
    <property type="evidence" value="ECO:0007669"/>
    <property type="project" value="UniProtKB-KW"/>
</dbReference>
<dbReference type="SUPFAM" id="SSF53098">
    <property type="entry name" value="Ribonuclease H-like"/>
    <property type="match status" value="1"/>
</dbReference>
<gene>
    <name evidence="11" type="ORF">Tci_856529</name>
</gene>
<keyword evidence="8" id="KW-0239">DNA-directed DNA polymerase</keyword>
<evidence type="ECO:0000256" key="8">
    <source>
        <dbReference type="ARBA" id="ARBA00022932"/>
    </source>
</evidence>
<evidence type="ECO:0000256" key="6">
    <source>
        <dbReference type="ARBA" id="ARBA00022908"/>
    </source>
</evidence>
<name>A0A699RBJ5_TANCI</name>
<sequence>MLVNSKLPTTFWAEAVNTACYVLNRALVIKPHNKTPYELIHGRHPLIDFMKPFGCPVTILNTRDYLNKFDEKADEGLFIGYSVVSKVVRVFNKRTRIVEENLNIRFLENAPNVKGNGPDWLFDIDSFTISMNYVPIVAGFQTNGIAETKDNIVAGQAE</sequence>
<evidence type="ECO:0000256" key="3">
    <source>
        <dbReference type="ARBA" id="ARBA00022759"/>
    </source>
</evidence>
<evidence type="ECO:0000313" key="11">
    <source>
        <dbReference type="EMBL" id="GFC84559.1"/>
    </source>
</evidence>
<keyword evidence="4" id="KW-0378">Hydrolase</keyword>
<protein>
    <submittedName>
        <fullName evidence="11">Ribonuclease H-like domain-containing protein</fullName>
    </submittedName>
</protein>
<evidence type="ECO:0000256" key="7">
    <source>
        <dbReference type="ARBA" id="ARBA00022918"/>
    </source>
</evidence>
<keyword evidence="8" id="KW-0808">Transferase</keyword>
<keyword evidence="9" id="KW-0233">DNA recombination</keyword>
<dbReference type="EMBL" id="BKCJ011095226">
    <property type="protein sequence ID" value="GFC84559.1"/>
    <property type="molecule type" value="Genomic_DNA"/>
</dbReference>
<keyword evidence="2" id="KW-0479">Metal-binding</keyword>
<dbReference type="GO" id="GO:0003887">
    <property type="term" value="F:DNA-directed DNA polymerase activity"/>
    <property type="evidence" value="ECO:0007669"/>
    <property type="project" value="UniProtKB-KW"/>
</dbReference>
<dbReference type="InterPro" id="IPR012337">
    <property type="entry name" value="RNaseH-like_sf"/>
</dbReference>
<reference evidence="11" key="1">
    <citation type="journal article" date="2019" name="Sci. Rep.">
        <title>Draft genome of Tanacetum cinerariifolium, the natural source of mosquito coil.</title>
        <authorList>
            <person name="Yamashiro T."/>
            <person name="Shiraishi A."/>
            <person name="Satake H."/>
            <person name="Nakayama K."/>
        </authorList>
    </citation>
    <scope>NUCLEOTIDE SEQUENCE</scope>
</reference>
<dbReference type="PANTHER" id="PTHR42648">
    <property type="entry name" value="TRANSPOSASE, PUTATIVE-RELATED"/>
    <property type="match status" value="1"/>
</dbReference>
<organism evidence="11">
    <name type="scientific">Tanacetum cinerariifolium</name>
    <name type="common">Dalmatian daisy</name>
    <name type="synonym">Chrysanthemum cinerariifolium</name>
    <dbReference type="NCBI Taxonomy" id="118510"/>
    <lineage>
        <taxon>Eukaryota</taxon>
        <taxon>Viridiplantae</taxon>
        <taxon>Streptophyta</taxon>
        <taxon>Embryophyta</taxon>
        <taxon>Tracheophyta</taxon>
        <taxon>Spermatophyta</taxon>
        <taxon>Magnoliopsida</taxon>
        <taxon>eudicotyledons</taxon>
        <taxon>Gunneridae</taxon>
        <taxon>Pentapetalae</taxon>
        <taxon>asterids</taxon>
        <taxon>campanulids</taxon>
        <taxon>Asterales</taxon>
        <taxon>Asteraceae</taxon>
        <taxon>Asteroideae</taxon>
        <taxon>Anthemideae</taxon>
        <taxon>Anthemidinae</taxon>
        <taxon>Tanacetum</taxon>
    </lineage>
</organism>
<evidence type="ECO:0000259" key="10">
    <source>
        <dbReference type="Pfam" id="PF25597"/>
    </source>
</evidence>
<evidence type="ECO:0000256" key="9">
    <source>
        <dbReference type="ARBA" id="ARBA00023172"/>
    </source>
</evidence>
<dbReference type="GO" id="GO:0004519">
    <property type="term" value="F:endonuclease activity"/>
    <property type="evidence" value="ECO:0007669"/>
    <property type="project" value="UniProtKB-KW"/>
</dbReference>
<dbReference type="GO" id="GO:0015074">
    <property type="term" value="P:DNA integration"/>
    <property type="evidence" value="ECO:0007669"/>
    <property type="project" value="UniProtKB-KW"/>
</dbReference>
<dbReference type="Pfam" id="PF25597">
    <property type="entry name" value="SH3_retrovirus"/>
    <property type="match status" value="1"/>
</dbReference>
<keyword evidence="7" id="KW-0695">RNA-directed DNA polymerase</keyword>
<feature type="domain" description="Retroviral polymerase SH3-like" evidence="10">
    <location>
        <begin position="55"/>
        <end position="110"/>
    </location>
</feature>
<keyword evidence="5" id="KW-0460">Magnesium</keyword>
<dbReference type="PANTHER" id="PTHR42648:SF11">
    <property type="entry name" value="TRANSPOSON TY4-P GAG-POL POLYPROTEIN"/>
    <property type="match status" value="1"/>
</dbReference>
<dbReference type="InterPro" id="IPR039537">
    <property type="entry name" value="Retrotran_Ty1/copia-like"/>
</dbReference>
<dbReference type="GO" id="GO:0046872">
    <property type="term" value="F:metal ion binding"/>
    <property type="evidence" value="ECO:0007669"/>
    <property type="project" value="UniProtKB-KW"/>
</dbReference>
<evidence type="ECO:0000256" key="1">
    <source>
        <dbReference type="ARBA" id="ARBA00022722"/>
    </source>
</evidence>
<dbReference type="GO" id="GO:0006310">
    <property type="term" value="P:DNA recombination"/>
    <property type="evidence" value="ECO:0007669"/>
    <property type="project" value="UniProtKB-KW"/>
</dbReference>